<organism evidence="2 3">
    <name type="scientific">Dehalobacterium formicoaceticum</name>
    <dbReference type="NCBI Taxonomy" id="51515"/>
    <lineage>
        <taxon>Bacteria</taxon>
        <taxon>Bacillati</taxon>
        <taxon>Bacillota</taxon>
        <taxon>Clostridia</taxon>
        <taxon>Eubacteriales</taxon>
        <taxon>Peptococcaceae</taxon>
        <taxon>Dehalobacterium</taxon>
    </lineage>
</organism>
<keyword evidence="1" id="KW-1133">Transmembrane helix</keyword>
<feature type="transmembrane region" description="Helical" evidence="1">
    <location>
        <begin position="37"/>
        <end position="59"/>
    </location>
</feature>
<keyword evidence="3" id="KW-1185">Reference proteome</keyword>
<name>A0ABT1Y0L4_9FIRM</name>
<proteinExistence type="predicted"/>
<accession>A0ABT1Y0L4</accession>
<reference evidence="2 3" key="1">
    <citation type="submission" date="2022-08" db="EMBL/GenBank/DDBJ databases">
        <title>Proteogenomics of the novel Dehalobacterium formicoaceticum strain EZ94 highlights a key role of methyltransferases during anaerobic dichloromethane degradation.</title>
        <authorList>
            <person name="Wasmund K."/>
        </authorList>
    </citation>
    <scope>NUCLEOTIDE SEQUENCE [LARGE SCALE GENOMIC DNA]</scope>
    <source>
        <strain evidence="2 3">EZ94</strain>
    </source>
</reference>
<dbReference type="Proteomes" id="UP001524944">
    <property type="component" value="Unassembled WGS sequence"/>
</dbReference>
<gene>
    <name evidence="2" type="ORF">NVS47_02575</name>
</gene>
<comment type="caution">
    <text evidence="2">The sequence shown here is derived from an EMBL/GenBank/DDBJ whole genome shotgun (WGS) entry which is preliminary data.</text>
</comment>
<sequence>MMVLLLFIFTSVLGIHPIASGTILMTAIDPVSSGLSTLSFAMLILCGWGLGVSVSPVSVTNVITAHRLHSETGVIGTMWNLPLPYALGTALMVAAILSIL</sequence>
<protein>
    <submittedName>
        <fullName evidence="2">Uncharacterized protein</fullName>
    </submittedName>
</protein>
<evidence type="ECO:0000256" key="1">
    <source>
        <dbReference type="SAM" id="Phobius"/>
    </source>
</evidence>
<dbReference type="RefSeq" id="WP_257912040.1">
    <property type="nucleotide sequence ID" value="NZ_JANPWE010000001.1"/>
</dbReference>
<feature type="transmembrane region" description="Helical" evidence="1">
    <location>
        <begin position="79"/>
        <end position="99"/>
    </location>
</feature>
<keyword evidence="1" id="KW-0812">Transmembrane</keyword>
<keyword evidence="1" id="KW-0472">Membrane</keyword>
<evidence type="ECO:0000313" key="3">
    <source>
        <dbReference type="Proteomes" id="UP001524944"/>
    </source>
</evidence>
<evidence type="ECO:0000313" key="2">
    <source>
        <dbReference type="EMBL" id="MCR6544407.1"/>
    </source>
</evidence>
<dbReference type="EMBL" id="JANPWE010000001">
    <property type="protein sequence ID" value="MCR6544407.1"/>
    <property type="molecule type" value="Genomic_DNA"/>
</dbReference>